<dbReference type="Proteomes" id="UP001054252">
    <property type="component" value="Unassembled WGS sequence"/>
</dbReference>
<dbReference type="PANTHER" id="PTHR33021:SF292">
    <property type="entry name" value="EARLY NODULIN-LIKE PROTEIN 22"/>
    <property type="match status" value="1"/>
</dbReference>
<organism evidence="3 4">
    <name type="scientific">Rubroshorea leprosula</name>
    <dbReference type="NCBI Taxonomy" id="152421"/>
    <lineage>
        <taxon>Eukaryota</taxon>
        <taxon>Viridiplantae</taxon>
        <taxon>Streptophyta</taxon>
        <taxon>Embryophyta</taxon>
        <taxon>Tracheophyta</taxon>
        <taxon>Spermatophyta</taxon>
        <taxon>Magnoliopsida</taxon>
        <taxon>eudicotyledons</taxon>
        <taxon>Gunneridae</taxon>
        <taxon>Pentapetalae</taxon>
        <taxon>rosids</taxon>
        <taxon>malvids</taxon>
        <taxon>Malvales</taxon>
        <taxon>Dipterocarpaceae</taxon>
        <taxon>Rubroshorea</taxon>
    </lineage>
</organism>
<dbReference type="InterPro" id="IPR039391">
    <property type="entry name" value="Phytocyanin-like"/>
</dbReference>
<dbReference type="GO" id="GO:0005886">
    <property type="term" value="C:plasma membrane"/>
    <property type="evidence" value="ECO:0007669"/>
    <property type="project" value="TreeGrafter"/>
</dbReference>
<dbReference type="Gene3D" id="2.60.40.420">
    <property type="entry name" value="Cupredoxins - blue copper proteins"/>
    <property type="match status" value="1"/>
</dbReference>
<gene>
    <name evidence="3" type="ORF">SLEP1_g52659</name>
</gene>
<dbReference type="InterPro" id="IPR003245">
    <property type="entry name" value="Phytocyanin_dom"/>
</dbReference>
<dbReference type="AlphaFoldDB" id="A0AAV5M6Y9"/>
<proteinExistence type="predicted"/>
<evidence type="ECO:0000313" key="4">
    <source>
        <dbReference type="Proteomes" id="UP001054252"/>
    </source>
</evidence>
<dbReference type="Pfam" id="PF02298">
    <property type="entry name" value="Cu_bind_like"/>
    <property type="match status" value="1"/>
</dbReference>
<protein>
    <recommendedName>
        <fullName evidence="2">Phytocyanin domain-containing protein</fullName>
    </recommendedName>
</protein>
<dbReference type="InterPro" id="IPR008972">
    <property type="entry name" value="Cupredoxin"/>
</dbReference>
<dbReference type="SUPFAM" id="SSF49503">
    <property type="entry name" value="Cupredoxins"/>
    <property type="match status" value="1"/>
</dbReference>
<feature type="chain" id="PRO_5043932741" description="Phytocyanin domain-containing protein" evidence="1">
    <location>
        <begin position="23"/>
        <end position="114"/>
    </location>
</feature>
<accession>A0AAV5M6Y9</accession>
<evidence type="ECO:0000313" key="3">
    <source>
        <dbReference type="EMBL" id="GKV45593.1"/>
    </source>
</evidence>
<evidence type="ECO:0000256" key="1">
    <source>
        <dbReference type="SAM" id="SignalP"/>
    </source>
</evidence>
<name>A0AAV5M6Y9_9ROSI</name>
<comment type="caution">
    <text evidence="3">The sequence shown here is derived from an EMBL/GenBank/DDBJ whole genome shotgun (WGS) entry which is preliminary data.</text>
</comment>
<dbReference type="GO" id="GO:0009055">
    <property type="term" value="F:electron transfer activity"/>
    <property type="evidence" value="ECO:0007669"/>
    <property type="project" value="InterPro"/>
</dbReference>
<sequence length="114" mass="12682">MAARASITVAVLMFFFLMHGEADVTRYILGDDLGWTNIVSMETWPEGKTFYTGDILEFHYDQYSYDVAIVNQTGHDSCTVNEGAKVFKTGNDESRLCLERINASAAMLLTVLSA</sequence>
<dbReference type="PANTHER" id="PTHR33021">
    <property type="entry name" value="BLUE COPPER PROTEIN"/>
    <property type="match status" value="1"/>
</dbReference>
<dbReference type="PROSITE" id="PS51485">
    <property type="entry name" value="PHYTOCYANIN"/>
    <property type="match status" value="1"/>
</dbReference>
<feature type="signal peptide" evidence="1">
    <location>
        <begin position="1"/>
        <end position="22"/>
    </location>
</feature>
<evidence type="ECO:0000259" key="2">
    <source>
        <dbReference type="PROSITE" id="PS51485"/>
    </source>
</evidence>
<keyword evidence="4" id="KW-1185">Reference proteome</keyword>
<feature type="domain" description="Phytocyanin" evidence="2">
    <location>
        <begin position="25"/>
        <end position="114"/>
    </location>
</feature>
<dbReference type="EMBL" id="BPVZ01000196">
    <property type="protein sequence ID" value="GKV45593.1"/>
    <property type="molecule type" value="Genomic_DNA"/>
</dbReference>
<reference evidence="3 4" key="1">
    <citation type="journal article" date="2021" name="Commun. Biol.">
        <title>The genome of Shorea leprosula (Dipterocarpaceae) highlights the ecological relevance of drought in aseasonal tropical rainforests.</title>
        <authorList>
            <person name="Ng K.K.S."/>
            <person name="Kobayashi M.J."/>
            <person name="Fawcett J.A."/>
            <person name="Hatakeyama M."/>
            <person name="Paape T."/>
            <person name="Ng C.H."/>
            <person name="Ang C.C."/>
            <person name="Tnah L.H."/>
            <person name="Lee C.T."/>
            <person name="Nishiyama T."/>
            <person name="Sese J."/>
            <person name="O'Brien M.J."/>
            <person name="Copetti D."/>
            <person name="Mohd Noor M.I."/>
            <person name="Ong R.C."/>
            <person name="Putra M."/>
            <person name="Sireger I.Z."/>
            <person name="Indrioko S."/>
            <person name="Kosugi Y."/>
            <person name="Izuno A."/>
            <person name="Isagi Y."/>
            <person name="Lee S.L."/>
            <person name="Shimizu K.K."/>
        </authorList>
    </citation>
    <scope>NUCLEOTIDE SEQUENCE [LARGE SCALE GENOMIC DNA]</scope>
    <source>
        <strain evidence="3">214</strain>
    </source>
</reference>
<keyword evidence="1" id="KW-0732">Signal</keyword>